<dbReference type="STRING" id="1860122.A9404_02010"/>
<dbReference type="InterPro" id="IPR043128">
    <property type="entry name" value="Rev_trsase/Diguanyl_cyclase"/>
</dbReference>
<protein>
    <recommendedName>
        <fullName evidence="3">GGDEF domain-containing protein</fullName>
    </recommendedName>
</protein>
<dbReference type="AlphaFoldDB" id="A0A191ZEM9"/>
<gene>
    <name evidence="4" type="ORF">A9404_02010</name>
</gene>
<keyword evidence="2" id="KW-1133">Transmembrane helix</keyword>
<evidence type="ECO:0000256" key="1">
    <source>
        <dbReference type="ARBA" id="ARBA00001946"/>
    </source>
</evidence>
<feature type="domain" description="GGDEF" evidence="3">
    <location>
        <begin position="104"/>
        <end position="242"/>
    </location>
</feature>
<dbReference type="NCBIfam" id="TIGR00254">
    <property type="entry name" value="GGDEF"/>
    <property type="match status" value="1"/>
</dbReference>
<dbReference type="InterPro" id="IPR029787">
    <property type="entry name" value="Nucleotide_cyclase"/>
</dbReference>
<keyword evidence="2" id="KW-0472">Membrane</keyword>
<feature type="transmembrane region" description="Helical" evidence="2">
    <location>
        <begin position="5"/>
        <end position="25"/>
    </location>
</feature>
<organism evidence="4 5">
    <name type="scientific">Halothiobacillus diazotrophicus</name>
    <dbReference type="NCBI Taxonomy" id="1860122"/>
    <lineage>
        <taxon>Bacteria</taxon>
        <taxon>Pseudomonadati</taxon>
        <taxon>Pseudomonadota</taxon>
        <taxon>Gammaproteobacteria</taxon>
        <taxon>Chromatiales</taxon>
        <taxon>Halothiobacillaceae</taxon>
        <taxon>Halothiobacillus</taxon>
    </lineage>
</organism>
<dbReference type="PROSITE" id="PS50887">
    <property type="entry name" value="GGDEF"/>
    <property type="match status" value="1"/>
</dbReference>
<dbReference type="RefSeq" id="WP_066098197.1">
    <property type="nucleotide sequence ID" value="NZ_CP016027.1"/>
</dbReference>
<evidence type="ECO:0000313" key="5">
    <source>
        <dbReference type="Proteomes" id="UP000078596"/>
    </source>
</evidence>
<name>A0A191ZEM9_9GAMM</name>
<dbReference type="KEGG" id="haz:A9404_02010"/>
<dbReference type="CDD" id="cd01949">
    <property type="entry name" value="GGDEF"/>
    <property type="match status" value="1"/>
</dbReference>
<dbReference type="FunFam" id="3.30.70.270:FF:000001">
    <property type="entry name" value="Diguanylate cyclase domain protein"/>
    <property type="match status" value="1"/>
</dbReference>
<dbReference type="InterPro" id="IPR052163">
    <property type="entry name" value="DGC-Regulatory_Protein"/>
</dbReference>
<evidence type="ECO:0000313" key="4">
    <source>
        <dbReference type="EMBL" id="ANJ66315.1"/>
    </source>
</evidence>
<proteinExistence type="predicted"/>
<dbReference type="EMBL" id="CP016027">
    <property type="protein sequence ID" value="ANJ66315.1"/>
    <property type="molecule type" value="Genomic_DNA"/>
</dbReference>
<dbReference type="Gene3D" id="3.30.70.270">
    <property type="match status" value="1"/>
</dbReference>
<evidence type="ECO:0000259" key="3">
    <source>
        <dbReference type="PROSITE" id="PS50887"/>
    </source>
</evidence>
<dbReference type="GO" id="GO:0003824">
    <property type="term" value="F:catalytic activity"/>
    <property type="evidence" value="ECO:0007669"/>
    <property type="project" value="UniProtKB-ARBA"/>
</dbReference>
<dbReference type="PANTHER" id="PTHR46663">
    <property type="entry name" value="DIGUANYLATE CYCLASE DGCT-RELATED"/>
    <property type="match status" value="1"/>
</dbReference>
<dbReference type="SMART" id="SM00267">
    <property type="entry name" value="GGDEF"/>
    <property type="match status" value="1"/>
</dbReference>
<keyword evidence="2" id="KW-0812">Transmembrane</keyword>
<accession>A0A191ZEM9</accession>
<dbReference type="SUPFAM" id="SSF55073">
    <property type="entry name" value="Nucleotide cyclase"/>
    <property type="match status" value="1"/>
</dbReference>
<dbReference type="PANTHER" id="PTHR46663:SF2">
    <property type="entry name" value="GGDEF DOMAIN-CONTAINING PROTEIN"/>
    <property type="match status" value="1"/>
</dbReference>
<reference evidence="4 5" key="1">
    <citation type="submission" date="2016-06" db="EMBL/GenBank/DDBJ databases">
        <title>Insight into the functional genes involving in sulfur oxidation in Pearl River water.</title>
        <authorList>
            <person name="Luo J."/>
            <person name="Tan X."/>
            <person name="Lin W."/>
        </authorList>
    </citation>
    <scope>NUCLEOTIDE SEQUENCE [LARGE SCALE GENOMIC DNA]</scope>
    <source>
        <strain evidence="4 5">LS2</strain>
    </source>
</reference>
<comment type="cofactor">
    <cofactor evidence="1">
        <name>Mg(2+)</name>
        <dbReference type="ChEBI" id="CHEBI:18420"/>
    </cofactor>
</comment>
<dbReference type="Pfam" id="PF00990">
    <property type="entry name" value="GGDEF"/>
    <property type="match status" value="1"/>
</dbReference>
<keyword evidence="5" id="KW-1185">Reference proteome</keyword>
<dbReference type="InterPro" id="IPR000160">
    <property type="entry name" value="GGDEF_dom"/>
</dbReference>
<feature type="transmembrane region" description="Helical" evidence="2">
    <location>
        <begin position="31"/>
        <end position="55"/>
    </location>
</feature>
<evidence type="ECO:0000256" key="2">
    <source>
        <dbReference type="SAM" id="Phobius"/>
    </source>
</evidence>
<dbReference type="Proteomes" id="UP000078596">
    <property type="component" value="Chromosome"/>
</dbReference>
<sequence length="263" mass="29210">MTFRIVAIIATAEFCIMLMFGMAPLPPFMKGTYLAAILDAVLLGLVSAVLIYFWVIRPFATARDSALKRLNHLALTDPLTELANRRLIMRDLAKAIAGNARHKEYGAFLLLDLDGFKAVNDSYGHETGDTVLIVVADRLRRLSRTEDSVGRLGGDEFVVLLHRLGPELPLARERALIIANKIIAEISAPIFHQEHALHVGASIGIRMLGQHDLVSDIIINEADMAMYQAKEQGRGRAFIYDYNAQKPSPGRFQFPHRLPDPAD</sequence>